<dbReference type="Proteomes" id="UP000245125">
    <property type="component" value="Unassembled WGS sequence"/>
</dbReference>
<keyword evidence="7 10" id="KW-0472">Membrane</keyword>
<evidence type="ECO:0000256" key="2">
    <source>
        <dbReference type="ARBA" id="ARBA00022475"/>
    </source>
</evidence>
<dbReference type="GO" id="GO:0034204">
    <property type="term" value="P:lipid translocation"/>
    <property type="evidence" value="ECO:0007669"/>
    <property type="project" value="TreeGrafter"/>
</dbReference>
<dbReference type="UniPathway" id="UPA00219"/>
<feature type="transmembrane region" description="Helical" evidence="10">
    <location>
        <begin position="61"/>
        <end position="81"/>
    </location>
</feature>
<dbReference type="GO" id="GO:0009252">
    <property type="term" value="P:peptidoglycan biosynthetic process"/>
    <property type="evidence" value="ECO:0007669"/>
    <property type="project" value="UniProtKB-UniRule"/>
</dbReference>
<gene>
    <name evidence="10 12" type="primary">murJ</name>
    <name evidence="12" type="ORF">NBG4_550005</name>
</gene>
<proteinExistence type="inferred from homology"/>
<protein>
    <recommendedName>
        <fullName evidence="10">Probable lipid II flippase MurJ</fullName>
    </recommendedName>
</protein>
<dbReference type="GO" id="GO:0008360">
    <property type="term" value="P:regulation of cell shape"/>
    <property type="evidence" value="ECO:0007669"/>
    <property type="project" value="UniProtKB-UniRule"/>
</dbReference>
<dbReference type="AlphaFoldDB" id="A0A2U3QJ66"/>
<evidence type="ECO:0000256" key="5">
    <source>
        <dbReference type="ARBA" id="ARBA00022984"/>
    </source>
</evidence>
<evidence type="ECO:0000256" key="3">
    <source>
        <dbReference type="ARBA" id="ARBA00022692"/>
    </source>
</evidence>
<comment type="function">
    <text evidence="8 10 11">Involved in peptidoglycan biosynthesis. Transports lipid-linked peptidoglycan precursors from the inner to the outer leaflet of the cytoplasmic membrane.</text>
</comment>
<dbReference type="EMBL" id="OUUY01000103">
    <property type="protein sequence ID" value="SPQ01444.1"/>
    <property type="molecule type" value="Genomic_DNA"/>
</dbReference>
<feature type="transmembrane region" description="Helical" evidence="10">
    <location>
        <begin position="474"/>
        <end position="496"/>
    </location>
</feature>
<evidence type="ECO:0000256" key="11">
    <source>
        <dbReference type="PIRNR" id="PIRNR002869"/>
    </source>
</evidence>
<dbReference type="CDD" id="cd13123">
    <property type="entry name" value="MATE_MurJ_like"/>
    <property type="match status" value="1"/>
</dbReference>
<sequence length="558" mass="60979">MELLLSLHSLFGIIGLAARHLQSAIISPEMDQKSKIAKAAGLMSVATFISRVLGYIRDMIFAFYFGATGVSDTFFAAFRIPNLLRELFAEGSMSAAFIPVLTEYRQKQGEEEASRLVKITFTFIIVVVGLVCVIGVLFAPAIVTIIAPGFLGSAEKFSLTVLLTRIMFPFLLFISLAALIMGALNTKKVFFIPALAPAMLNITLIFSIIWFESKAKEPITAAAIGVLAGGFVQFVFQLPAFFKNKYSLGLDTSFGHPGIKKMSVLLIPATLALSVSQINIALSNILASFLPSGSITYLFYSMRLIQFPIGIFGVAMGTAVLPTLSEHAVKGNFDGLRDDFSFALRVLFFITIPAMAGLIALRGPIINLLFQRGLFDHAATKGTSEALLFYSLGIWAIVGVRVVTATFYSLQDTKTPVKIAVVGMISNVICSLILMGPMKHSGLALANTLAACINFSLLFYFLRKRLKRIDAKKIIKSFLKILIASAAMGVIGWMLLQGELWSRSGELVAKSVYLGLTVVLLAGLYILFCLFLKAEELRLLWRLLLRRRRGLAKNSISM</sequence>
<evidence type="ECO:0000256" key="4">
    <source>
        <dbReference type="ARBA" id="ARBA00022960"/>
    </source>
</evidence>
<feature type="transmembrane region" description="Helical" evidence="10">
    <location>
        <begin position="263"/>
        <end position="286"/>
    </location>
</feature>
<dbReference type="Pfam" id="PF03023">
    <property type="entry name" value="MurJ"/>
    <property type="match status" value="1"/>
</dbReference>
<feature type="transmembrane region" description="Helical" evidence="10">
    <location>
        <begin position="442"/>
        <end position="462"/>
    </location>
</feature>
<evidence type="ECO:0000313" key="12">
    <source>
        <dbReference type="EMBL" id="SPQ01444.1"/>
    </source>
</evidence>
<dbReference type="HAMAP" id="MF_02078">
    <property type="entry name" value="MurJ_MviN"/>
    <property type="match status" value="1"/>
</dbReference>
<feature type="transmembrane region" description="Helical" evidence="10">
    <location>
        <begin position="191"/>
        <end position="211"/>
    </location>
</feature>
<keyword evidence="4 10" id="KW-0133">Cell shape</keyword>
<feature type="transmembrane region" description="Helical" evidence="10">
    <location>
        <begin position="223"/>
        <end position="242"/>
    </location>
</feature>
<evidence type="ECO:0000256" key="7">
    <source>
        <dbReference type="ARBA" id="ARBA00023136"/>
    </source>
</evidence>
<keyword evidence="3 10" id="KW-0812">Transmembrane</keyword>
<keyword evidence="10 11" id="KW-0813">Transport</keyword>
<keyword evidence="6 10" id="KW-1133">Transmembrane helix</keyword>
<evidence type="ECO:0000256" key="10">
    <source>
        <dbReference type="HAMAP-Rule" id="MF_02078"/>
    </source>
</evidence>
<dbReference type="GO" id="GO:0005886">
    <property type="term" value="C:plasma membrane"/>
    <property type="evidence" value="ECO:0007669"/>
    <property type="project" value="UniProtKB-SubCell"/>
</dbReference>
<name>A0A2U3QJ66_9BACT</name>
<accession>A0A2U3QJ66</accession>
<keyword evidence="2 10" id="KW-1003">Cell membrane</keyword>
<dbReference type="GO" id="GO:0071555">
    <property type="term" value="P:cell wall organization"/>
    <property type="evidence" value="ECO:0007669"/>
    <property type="project" value="UniProtKB-UniRule"/>
</dbReference>
<feature type="transmembrane region" description="Helical" evidence="10">
    <location>
        <begin position="298"/>
        <end position="321"/>
    </location>
</feature>
<feature type="transmembrane region" description="Helical" evidence="10">
    <location>
        <begin position="166"/>
        <end position="184"/>
    </location>
</feature>
<evidence type="ECO:0000256" key="1">
    <source>
        <dbReference type="ARBA" id="ARBA00004651"/>
    </source>
</evidence>
<feature type="transmembrane region" description="Helical" evidence="10">
    <location>
        <begin position="417"/>
        <end position="436"/>
    </location>
</feature>
<comment type="subcellular location">
    <subcellularLocation>
        <location evidence="1 10">Cell membrane</location>
        <topology evidence="1 10">Multi-pass membrane protein</topology>
    </subcellularLocation>
</comment>
<evidence type="ECO:0000256" key="9">
    <source>
        <dbReference type="ARBA" id="ARBA00061532"/>
    </source>
</evidence>
<comment type="pathway">
    <text evidence="10">Cell wall biogenesis; peptidoglycan biosynthesis.</text>
</comment>
<dbReference type="InterPro" id="IPR004268">
    <property type="entry name" value="MurJ"/>
</dbReference>
<dbReference type="GO" id="GO:0015648">
    <property type="term" value="F:lipid-linked peptidoglycan transporter activity"/>
    <property type="evidence" value="ECO:0007669"/>
    <property type="project" value="UniProtKB-UniRule"/>
</dbReference>
<evidence type="ECO:0000256" key="8">
    <source>
        <dbReference type="ARBA" id="ARBA00060041"/>
    </source>
</evidence>
<organism evidence="12 13">
    <name type="scientific">Candidatus Sulfobium mesophilum</name>
    <dbReference type="NCBI Taxonomy" id="2016548"/>
    <lineage>
        <taxon>Bacteria</taxon>
        <taxon>Pseudomonadati</taxon>
        <taxon>Nitrospirota</taxon>
        <taxon>Nitrospiria</taxon>
        <taxon>Nitrospirales</taxon>
        <taxon>Nitrospiraceae</taxon>
        <taxon>Candidatus Sulfobium</taxon>
    </lineage>
</organism>
<dbReference type="InterPro" id="IPR051050">
    <property type="entry name" value="Lipid_II_flippase_MurJ/MviN"/>
</dbReference>
<feature type="transmembrane region" description="Helical" evidence="10">
    <location>
        <begin position="386"/>
        <end position="410"/>
    </location>
</feature>
<keyword evidence="5 10" id="KW-0573">Peptidoglycan synthesis</keyword>
<evidence type="ECO:0000256" key="6">
    <source>
        <dbReference type="ARBA" id="ARBA00022989"/>
    </source>
</evidence>
<keyword evidence="10 11" id="KW-0961">Cell wall biogenesis/degradation</keyword>
<reference evidence="13" key="1">
    <citation type="submission" date="2018-03" db="EMBL/GenBank/DDBJ databases">
        <authorList>
            <person name="Zecchin S."/>
        </authorList>
    </citation>
    <scope>NUCLEOTIDE SEQUENCE [LARGE SCALE GENOMIC DNA]</scope>
</reference>
<feature type="transmembrane region" description="Helical" evidence="10">
    <location>
        <begin position="511"/>
        <end position="532"/>
    </location>
</feature>
<comment type="similarity">
    <text evidence="9 10 11">Belongs to the MurJ/MviN family.</text>
</comment>
<dbReference type="PRINTS" id="PR01806">
    <property type="entry name" value="VIRFACTRMVIN"/>
</dbReference>
<dbReference type="PANTHER" id="PTHR47019:SF1">
    <property type="entry name" value="LIPID II FLIPPASE MURJ"/>
    <property type="match status" value="1"/>
</dbReference>
<feature type="transmembrane region" description="Helical" evidence="10">
    <location>
        <begin position="342"/>
        <end position="366"/>
    </location>
</feature>
<dbReference type="PANTHER" id="PTHR47019">
    <property type="entry name" value="LIPID II FLIPPASE MURJ"/>
    <property type="match status" value="1"/>
</dbReference>
<keyword evidence="13" id="KW-1185">Reference proteome</keyword>
<feature type="transmembrane region" description="Helical" evidence="10">
    <location>
        <begin position="116"/>
        <end position="146"/>
    </location>
</feature>
<evidence type="ECO:0000313" key="13">
    <source>
        <dbReference type="Proteomes" id="UP000245125"/>
    </source>
</evidence>
<dbReference type="PIRSF" id="PIRSF002869">
    <property type="entry name" value="MviN"/>
    <property type="match status" value="1"/>
</dbReference>
<dbReference type="NCBIfam" id="TIGR01695">
    <property type="entry name" value="murJ_mviN"/>
    <property type="match status" value="1"/>
</dbReference>